<dbReference type="EMBL" id="SDMP01000011">
    <property type="protein sequence ID" value="RYR30654.1"/>
    <property type="molecule type" value="Genomic_DNA"/>
</dbReference>
<gene>
    <name evidence="2" type="ORF">Ahy_B01g055404</name>
</gene>
<protein>
    <submittedName>
        <fullName evidence="2">Uncharacterized protein</fullName>
    </submittedName>
</protein>
<sequence>MNSDSKEDFEITYEAGDEDEDGDVGVEAAAENVVVHPAVSQPMNVPPFMRNLDFNAMNAPEFLEYANIGVADPEDEEFKIGMEYSSRKSVVAAIRSYTIFRGVNYNVFESEPQTFYAKYKTYGRGCDWLIRASLIRKKDCWEIPRYNDRHTCTMEMILQDHSMLDSNTVAEAIRLLGIQGRWRSTTSTIRGWKSEARHMSGAAMPLDLDTVLTGARNLCVLALVRATYYQLNEIFMRKSAESHKRKRTRFTYSVFSQQQIEANMQRVGNIVVHRFDRRNKVFEVREMPNGKRLDGQLYMHDVYKMTEVRKVYRFEFVPLGDAET</sequence>
<comment type="caution">
    <text evidence="2">The sequence shown here is derived from an EMBL/GenBank/DDBJ whole genome shotgun (WGS) entry which is preliminary data.</text>
</comment>
<accession>A0A445AW30</accession>
<dbReference type="Proteomes" id="UP000289738">
    <property type="component" value="Chromosome B01"/>
</dbReference>
<proteinExistence type="predicted"/>
<feature type="region of interest" description="Disordered" evidence="1">
    <location>
        <begin position="1"/>
        <end position="21"/>
    </location>
</feature>
<dbReference type="AlphaFoldDB" id="A0A445AW30"/>
<name>A0A445AW30_ARAHY</name>
<reference evidence="2 3" key="1">
    <citation type="submission" date="2019-01" db="EMBL/GenBank/DDBJ databases">
        <title>Sequencing of cultivated peanut Arachis hypogaea provides insights into genome evolution and oil improvement.</title>
        <authorList>
            <person name="Chen X."/>
        </authorList>
    </citation>
    <scope>NUCLEOTIDE SEQUENCE [LARGE SCALE GENOMIC DNA]</scope>
    <source>
        <strain evidence="3">cv. Fuhuasheng</strain>
        <tissue evidence="2">Leaves</tissue>
    </source>
</reference>
<keyword evidence="3" id="KW-1185">Reference proteome</keyword>
<evidence type="ECO:0000313" key="2">
    <source>
        <dbReference type="EMBL" id="RYR30654.1"/>
    </source>
</evidence>
<evidence type="ECO:0000313" key="3">
    <source>
        <dbReference type="Proteomes" id="UP000289738"/>
    </source>
</evidence>
<organism evidence="2 3">
    <name type="scientific">Arachis hypogaea</name>
    <name type="common">Peanut</name>
    <dbReference type="NCBI Taxonomy" id="3818"/>
    <lineage>
        <taxon>Eukaryota</taxon>
        <taxon>Viridiplantae</taxon>
        <taxon>Streptophyta</taxon>
        <taxon>Embryophyta</taxon>
        <taxon>Tracheophyta</taxon>
        <taxon>Spermatophyta</taxon>
        <taxon>Magnoliopsida</taxon>
        <taxon>eudicotyledons</taxon>
        <taxon>Gunneridae</taxon>
        <taxon>Pentapetalae</taxon>
        <taxon>rosids</taxon>
        <taxon>fabids</taxon>
        <taxon>Fabales</taxon>
        <taxon>Fabaceae</taxon>
        <taxon>Papilionoideae</taxon>
        <taxon>50 kb inversion clade</taxon>
        <taxon>dalbergioids sensu lato</taxon>
        <taxon>Dalbergieae</taxon>
        <taxon>Pterocarpus clade</taxon>
        <taxon>Arachis</taxon>
    </lineage>
</organism>
<evidence type="ECO:0000256" key="1">
    <source>
        <dbReference type="SAM" id="MobiDB-lite"/>
    </source>
</evidence>